<dbReference type="Pfam" id="PF20368">
    <property type="entry name" value="DUF6663"/>
    <property type="match status" value="1"/>
</dbReference>
<dbReference type="HOGENOM" id="CLU_084116_0_0_2"/>
<dbReference type="AlphaFoldDB" id="U1MLU6"/>
<dbReference type="EMBL" id="KE356560">
    <property type="protein sequence ID" value="ERG90689.1"/>
    <property type="molecule type" value="Genomic_DNA"/>
</dbReference>
<feature type="compositionally biased region" description="Polar residues" evidence="1">
    <location>
        <begin position="68"/>
        <end position="80"/>
    </location>
</feature>
<name>U1MLU6_9EURY</name>
<dbReference type="InterPro" id="IPR046604">
    <property type="entry name" value="DUF6663"/>
</dbReference>
<accession>U1MLU6</accession>
<feature type="region of interest" description="Disordered" evidence="1">
    <location>
        <begin position="254"/>
        <end position="288"/>
    </location>
</feature>
<gene>
    <name evidence="2" type="ORF">J07HQW1_00716</name>
</gene>
<evidence type="ECO:0000256" key="1">
    <source>
        <dbReference type="SAM" id="MobiDB-lite"/>
    </source>
</evidence>
<sequence>MDLTTTARYRVLGYPHEPTQLVLVACDEPDESLQDADSDENIHAVDTDINTHTHSTVVSDGDDCNVEDTPQPQDNSPSINQFEPVYIDMTKHDPSIQSKIETLEAGYLIEATLKWTVDGPQLTGVNVIAETDFTFYQNVTGVFEAATATWNDAVAEGEGMGSRLTRGTDAKPNGALYVFAKQHGARNLIREFQTGITPLEPLIRRIDEEETASTSVSPESTQPRAVFLLEPATEPFVIVYVVFRRDGMLAGTLRSTYGKNPNGGTNNHDESNTGNESGSVPSGPLQFN</sequence>
<evidence type="ECO:0000313" key="2">
    <source>
        <dbReference type="EMBL" id="ERG90689.1"/>
    </source>
</evidence>
<protein>
    <submittedName>
        <fullName evidence="2">Uncharacterized protein</fullName>
    </submittedName>
</protein>
<organism evidence="2 3">
    <name type="scientific">Haloquadratum walsbyi J07HQW1</name>
    <dbReference type="NCBI Taxonomy" id="1238424"/>
    <lineage>
        <taxon>Archaea</taxon>
        <taxon>Methanobacteriati</taxon>
        <taxon>Methanobacteriota</taxon>
        <taxon>Stenosarchaea group</taxon>
        <taxon>Halobacteria</taxon>
        <taxon>Halobacteriales</taxon>
        <taxon>Haloferacaceae</taxon>
        <taxon>Haloquadratum</taxon>
    </lineage>
</organism>
<feature type="region of interest" description="Disordered" evidence="1">
    <location>
        <begin position="60"/>
        <end position="80"/>
    </location>
</feature>
<proteinExistence type="predicted"/>
<dbReference type="Proteomes" id="UP000030649">
    <property type="component" value="Unassembled WGS sequence"/>
</dbReference>
<evidence type="ECO:0000313" key="3">
    <source>
        <dbReference type="Proteomes" id="UP000030649"/>
    </source>
</evidence>
<reference evidence="2 3" key="1">
    <citation type="journal article" date="2013" name="PLoS ONE">
        <title>Assembly-driven community genomics of a hypersaline microbial ecosystem.</title>
        <authorList>
            <person name="Podell S."/>
            <person name="Ugalde J.A."/>
            <person name="Narasingarao P."/>
            <person name="Banfield J.F."/>
            <person name="Heidelberg K.B."/>
            <person name="Allen E.E."/>
        </authorList>
    </citation>
    <scope>NUCLEOTIDE SEQUENCE [LARGE SCALE GENOMIC DNA]</scope>
    <source>
        <strain evidence="3">J07HQW1</strain>
    </source>
</reference>